<accession>A0ABQ9IN44</accession>
<keyword evidence="3" id="KW-1185">Reference proteome</keyword>
<comment type="caution">
    <text evidence="2">The sequence shown here is derived from an EMBL/GenBank/DDBJ whole genome shotgun (WGS) entry which is preliminary data.</text>
</comment>
<protein>
    <submittedName>
        <fullName evidence="2">Uncharacterized protein</fullName>
    </submittedName>
</protein>
<name>A0ABQ9IN44_9NEOP</name>
<feature type="region of interest" description="Disordered" evidence="1">
    <location>
        <begin position="364"/>
        <end position="385"/>
    </location>
</feature>
<reference evidence="2 3" key="1">
    <citation type="submission" date="2023-02" db="EMBL/GenBank/DDBJ databases">
        <title>LHISI_Scaffold_Assembly.</title>
        <authorList>
            <person name="Stuart O.P."/>
            <person name="Cleave R."/>
            <person name="Magrath M.J.L."/>
            <person name="Mikheyev A.S."/>
        </authorList>
    </citation>
    <scope>NUCLEOTIDE SEQUENCE [LARGE SCALE GENOMIC DNA]</scope>
    <source>
        <strain evidence="2">Daus_M_001</strain>
        <tissue evidence="2">Leg muscle</tissue>
    </source>
</reference>
<evidence type="ECO:0000256" key="1">
    <source>
        <dbReference type="SAM" id="MobiDB-lite"/>
    </source>
</evidence>
<proteinExistence type="predicted"/>
<evidence type="ECO:0000313" key="2">
    <source>
        <dbReference type="EMBL" id="KAJ8898093.1"/>
    </source>
</evidence>
<organism evidence="2 3">
    <name type="scientific">Dryococelus australis</name>
    <dbReference type="NCBI Taxonomy" id="614101"/>
    <lineage>
        <taxon>Eukaryota</taxon>
        <taxon>Metazoa</taxon>
        <taxon>Ecdysozoa</taxon>
        <taxon>Arthropoda</taxon>
        <taxon>Hexapoda</taxon>
        <taxon>Insecta</taxon>
        <taxon>Pterygota</taxon>
        <taxon>Neoptera</taxon>
        <taxon>Polyneoptera</taxon>
        <taxon>Phasmatodea</taxon>
        <taxon>Verophasmatodea</taxon>
        <taxon>Anareolatae</taxon>
        <taxon>Phasmatidae</taxon>
        <taxon>Eurycanthinae</taxon>
        <taxon>Dryococelus</taxon>
    </lineage>
</organism>
<dbReference type="Proteomes" id="UP001159363">
    <property type="component" value="Chromosome 1"/>
</dbReference>
<gene>
    <name evidence="2" type="ORF">PR048_003453</name>
</gene>
<sequence length="385" mass="43364">MPATSEGSRHATVTCQSPVYRLQNKTGMRRYHRAWAESAPSCAVQRLQNVAMRSCVYDELQWNFRGCIMVELLASWRGRSLILACGKHIGRCRWSAGFLRDLPRPFISVLLYTNLASPSSALETSILRAAKSLRSLIPEIIIRSYLTPDVFELATICAKLCLLLLLSPFLFRLLSLAKSPLTRPLSQLVQRRLNEPHSSRKGSEDQCYRHFTLEPPNFLQDGTSKDVWKISRHRDGKRSRKVSTCKVWPTLLKIFRNDTEYAEGATVHAAETYLRRSCCELSWGGGGSISVGRPSWITAFALPPNNAKYDEAPAIWELCSTQSCYLQHTSPHSFPTPSVLLKKRESMAEREFIRASHPGLVASRSDFAAPGPAAGQRLDNRRLCR</sequence>
<evidence type="ECO:0000313" key="3">
    <source>
        <dbReference type="Proteomes" id="UP001159363"/>
    </source>
</evidence>
<dbReference type="EMBL" id="JARBHB010000001">
    <property type="protein sequence ID" value="KAJ8898093.1"/>
    <property type="molecule type" value="Genomic_DNA"/>
</dbReference>